<gene>
    <name evidence="1" type="ORF">LTRI10_LOCUS43285</name>
</gene>
<name>A0AAV2FY97_9ROSI</name>
<dbReference type="CDD" id="cd09272">
    <property type="entry name" value="RNase_HI_RT_Ty1"/>
    <property type="match status" value="1"/>
</dbReference>
<organism evidence="1 2">
    <name type="scientific">Linum trigynum</name>
    <dbReference type="NCBI Taxonomy" id="586398"/>
    <lineage>
        <taxon>Eukaryota</taxon>
        <taxon>Viridiplantae</taxon>
        <taxon>Streptophyta</taxon>
        <taxon>Embryophyta</taxon>
        <taxon>Tracheophyta</taxon>
        <taxon>Spermatophyta</taxon>
        <taxon>Magnoliopsida</taxon>
        <taxon>eudicotyledons</taxon>
        <taxon>Gunneridae</taxon>
        <taxon>Pentapetalae</taxon>
        <taxon>rosids</taxon>
        <taxon>fabids</taxon>
        <taxon>Malpighiales</taxon>
        <taxon>Linaceae</taxon>
        <taxon>Linum</taxon>
    </lineage>
</organism>
<keyword evidence="2" id="KW-1185">Reference proteome</keyword>
<evidence type="ECO:0000313" key="2">
    <source>
        <dbReference type="Proteomes" id="UP001497516"/>
    </source>
</evidence>
<evidence type="ECO:0008006" key="3">
    <source>
        <dbReference type="Google" id="ProtNLM"/>
    </source>
</evidence>
<dbReference type="Proteomes" id="UP001497516">
    <property type="component" value="Chromosome 7"/>
</dbReference>
<evidence type="ECO:0000313" key="1">
    <source>
        <dbReference type="EMBL" id="CAL1403346.1"/>
    </source>
</evidence>
<dbReference type="PANTHER" id="PTHR11439">
    <property type="entry name" value="GAG-POL-RELATED RETROTRANSPOSON"/>
    <property type="match status" value="1"/>
</dbReference>
<proteinExistence type="predicted"/>
<protein>
    <recommendedName>
        <fullName evidence="3">Copia protein</fullName>
    </recommendedName>
</protein>
<dbReference type="InterPro" id="IPR043502">
    <property type="entry name" value="DNA/RNA_pol_sf"/>
</dbReference>
<accession>A0AAV2FY97</accession>
<reference evidence="1 2" key="1">
    <citation type="submission" date="2024-04" db="EMBL/GenBank/DDBJ databases">
        <authorList>
            <person name="Fracassetti M."/>
        </authorList>
    </citation>
    <scope>NUCLEOTIDE SEQUENCE [LARGE SCALE GENOMIC DNA]</scope>
</reference>
<sequence length="191" mass="21658">MSSPTETHYKAVLRVIRLLKSSPATGLFFPSKGNFQLKAFTYSDWAACVDTSRSTTGFYIYLGDSLISWKMKKQHTVSRSSCEAEYRALAYTSCEIQWLSYLLQDFKATSSHPATLYCDNQSAIYIAKNPTFNERTKHIELDCHFVREKLQSGLLKLLHISSSHQLADLFTKSLSPAPFLSLLSDSLRHNT</sequence>
<dbReference type="AlphaFoldDB" id="A0AAV2FY97"/>
<dbReference type="EMBL" id="OZ034820">
    <property type="protein sequence ID" value="CAL1403346.1"/>
    <property type="molecule type" value="Genomic_DNA"/>
</dbReference>
<dbReference type="SUPFAM" id="SSF56672">
    <property type="entry name" value="DNA/RNA polymerases"/>
    <property type="match status" value="1"/>
</dbReference>
<dbReference type="PANTHER" id="PTHR11439:SF470">
    <property type="entry name" value="CYSTEINE-RICH RLK (RECEPTOR-LIKE PROTEIN KINASE) 8"/>
    <property type="match status" value="1"/>
</dbReference>